<evidence type="ECO:0000256" key="4">
    <source>
        <dbReference type="ARBA" id="ARBA00035141"/>
    </source>
</evidence>
<feature type="compositionally biased region" description="Gly residues" evidence="7">
    <location>
        <begin position="122"/>
        <end position="135"/>
    </location>
</feature>
<keyword evidence="3 5" id="KW-0687">Ribonucleoprotein</keyword>
<dbReference type="InterPro" id="IPR001648">
    <property type="entry name" value="Ribosomal_bS18"/>
</dbReference>
<comment type="similarity">
    <text evidence="1 5 6">Belongs to the bacterial ribosomal protein bS18 family.</text>
</comment>
<evidence type="ECO:0000256" key="2">
    <source>
        <dbReference type="ARBA" id="ARBA00022980"/>
    </source>
</evidence>
<dbReference type="HAMAP" id="MF_00270">
    <property type="entry name" value="Ribosomal_bS18"/>
    <property type="match status" value="1"/>
</dbReference>
<feature type="compositionally biased region" description="Acidic residues" evidence="7">
    <location>
        <begin position="141"/>
        <end position="150"/>
    </location>
</feature>
<gene>
    <name evidence="5" type="primary">rpsR</name>
    <name evidence="8" type="ORF">E3A20_02010</name>
</gene>
<keyword evidence="2 5" id="KW-0689">Ribosomal protein</keyword>
<evidence type="ECO:0000256" key="3">
    <source>
        <dbReference type="ARBA" id="ARBA00023274"/>
    </source>
</evidence>
<organism evidence="8 9">
    <name type="scientific">Planctomyces bekefii</name>
    <dbReference type="NCBI Taxonomy" id="1653850"/>
    <lineage>
        <taxon>Bacteria</taxon>
        <taxon>Pseudomonadati</taxon>
        <taxon>Planctomycetota</taxon>
        <taxon>Planctomycetia</taxon>
        <taxon>Planctomycetales</taxon>
        <taxon>Planctomycetaceae</taxon>
        <taxon>Planctomyces</taxon>
    </lineage>
</organism>
<evidence type="ECO:0000313" key="8">
    <source>
        <dbReference type="EMBL" id="TWW12322.1"/>
    </source>
</evidence>
<sequence>MSQKLGAPVTKKKRRRFMMRRKRTLDPTIAIDFKKPDSLKRFITERGKIIPRRISGATASQQRAITVAIKRARYLALLPSSVSHRPERGFAGEMAAANAGGGFRDARGPRPFGGDGGRRDFGGGGGGDYEGGRGFGGRDDKDDDDMGGED</sequence>
<evidence type="ECO:0000256" key="1">
    <source>
        <dbReference type="ARBA" id="ARBA00005589"/>
    </source>
</evidence>
<accession>A0A5C6ME12</accession>
<comment type="subunit">
    <text evidence="5">Part of the 30S ribosomal subunit. Forms a tight heterodimer with protein bS6.</text>
</comment>
<dbReference type="AlphaFoldDB" id="A0A5C6ME12"/>
<evidence type="ECO:0000256" key="7">
    <source>
        <dbReference type="SAM" id="MobiDB-lite"/>
    </source>
</evidence>
<keyword evidence="5" id="KW-0694">RNA-binding</keyword>
<dbReference type="InterPro" id="IPR018275">
    <property type="entry name" value="Ribosomal_bS18_CS"/>
</dbReference>
<dbReference type="PANTHER" id="PTHR13479:SF40">
    <property type="entry name" value="SMALL RIBOSOMAL SUBUNIT PROTEIN BS18M"/>
    <property type="match status" value="1"/>
</dbReference>
<keyword evidence="5" id="KW-0699">rRNA-binding</keyword>
<dbReference type="Pfam" id="PF01084">
    <property type="entry name" value="Ribosomal_S18"/>
    <property type="match status" value="1"/>
</dbReference>
<dbReference type="EMBL" id="SRHE01000019">
    <property type="protein sequence ID" value="TWW12322.1"/>
    <property type="molecule type" value="Genomic_DNA"/>
</dbReference>
<evidence type="ECO:0000256" key="5">
    <source>
        <dbReference type="HAMAP-Rule" id="MF_00270"/>
    </source>
</evidence>
<dbReference type="Proteomes" id="UP000321083">
    <property type="component" value="Unassembled WGS sequence"/>
</dbReference>
<dbReference type="GO" id="GO:0003735">
    <property type="term" value="F:structural constituent of ribosome"/>
    <property type="evidence" value="ECO:0007669"/>
    <property type="project" value="InterPro"/>
</dbReference>
<keyword evidence="9" id="KW-1185">Reference proteome</keyword>
<name>A0A5C6ME12_9PLAN</name>
<reference evidence="8 9" key="2">
    <citation type="submission" date="2019-08" db="EMBL/GenBank/DDBJ databases">
        <authorList>
            <person name="Henke P."/>
        </authorList>
    </citation>
    <scope>NUCLEOTIDE SEQUENCE [LARGE SCALE GENOMIC DNA]</scope>
    <source>
        <strain evidence="8">Phe10_nw2017</strain>
    </source>
</reference>
<dbReference type="InterPro" id="IPR036870">
    <property type="entry name" value="Ribosomal_bS18_sf"/>
</dbReference>
<evidence type="ECO:0000313" key="9">
    <source>
        <dbReference type="Proteomes" id="UP000321083"/>
    </source>
</evidence>
<dbReference type="SUPFAM" id="SSF46911">
    <property type="entry name" value="Ribosomal protein S18"/>
    <property type="match status" value="1"/>
</dbReference>
<proteinExistence type="inferred from homology"/>
<dbReference type="GO" id="GO:0070181">
    <property type="term" value="F:small ribosomal subunit rRNA binding"/>
    <property type="evidence" value="ECO:0007669"/>
    <property type="project" value="TreeGrafter"/>
</dbReference>
<dbReference type="PROSITE" id="PS00057">
    <property type="entry name" value="RIBOSOMAL_S18"/>
    <property type="match status" value="1"/>
</dbReference>
<dbReference type="NCBIfam" id="TIGR00165">
    <property type="entry name" value="S18"/>
    <property type="match status" value="1"/>
</dbReference>
<dbReference type="Gene3D" id="4.10.640.10">
    <property type="entry name" value="Ribosomal protein S18"/>
    <property type="match status" value="1"/>
</dbReference>
<dbReference type="PRINTS" id="PR00974">
    <property type="entry name" value="RIBOSOMALS18"/>
</dbReference>
<dbReference type="GO" id="GO:0022627">
    <property type="term" value="C:cytosolic small ribosomal subunit"/>
    <property type="evidence" value="ECO:0007669"/>
    <property type="project" value="TreeGrafter"/>
</dbReference>
<dbReference type="PANTHER" id="PTHR13479">
    <property type="entry name" value="30S RIBOSOMAL PROTEIN S18"/>
    <property type="match status" value="1"/>
</dbReference>
<protein>
    <recommendedName>
        <fullName evidence="4 5">Small ribosomal subunit protein bS18</fullName>
    </recommendedName>
</protein>
<comment type="caution">
    <text evidence="8">The sequence shown here is derived from an EMBL/GenBank/DDBJ whole genome shotgun (WGS) entry which is preliminary data.</text>
</comment>
<comment type="function">
    <text evidence="5">Binds as a heterodimer with protein bS6 to the central domain of the 16S rRNA, where it helps stabilize the platform of the 30S subunit.</text>
</comment>
<reference evidence="8 9" key="1">
    <citation type="submission" date="2019-08" db="EMBL/GenBank/DDBJ databases">
        <title>100 year-old enigma solved: identification of Planctomyces bekefii, the type genus and species of the phylum Planctomycetes.</title>
        <authorList>
            <person name="Svetlana D.N."/>
            <person name="Overmann J."/>
        </authorList>
    </citation>
    <scope>NUCLEOTIDE SEQUENCE [LARGE SCALE GENOMIC DNA]</scope>
    <source>
        <strain evidence="8">Phe10_nw2017</strain>
    </source>
</reference>
<evidence type="ECO:0000256" key="6">
    <source>
        <dbReference type="RuleBase" id="RU003910"/>
    </source>
</evidence>
<feature type="region of interest" description="Disordered" evidence="7">
    <location>
        <begin position="99"/>
        <end position="150"/>
    </location>
</feature>
<dbReference type="GO" id="GO:0006412">
    <property type="term" value="P:translation"/>
    <property type="evidence" value="ECO:0007669"/>
    <property type="project" value="UniProtKB-UniRule"/>
</dbReference>